<dbReference type="AlphaFoldDB" id="A0A6A5W1N1"/>
<organism evidence="2 3">
    <name type="scientific">Amniculicola lignicola CBS 123094</name>
    <dbReference type="NCBI Taxonomy" id="1392246"/>
    <lineage>
        <taxon>Eukaryota</taxon>
        <taxon>Fungi</taxon>
        <taxon>Dikarya</taxon>
        <taxon>Ascomycota</taxon>
        <taxon>Pezizomycotina</taxon>
        <taxon>Dothideomycetes</taxon>
        <taxon>Pleosporomycetidae</taxon>
        <taxon>Pleosporales</taxon>
        <taxon>Amniculicolaceae</taxon>
        <taxon>Amniculicola</taxon>
    </lineage>
</organism>
<feature type="compositionally biased region" description="Polar residues" evidence="1">
    <location>
        <begin position="89"/>
        <end position="99"/>
    </location>
</feature>
<accession>A0A6A5W1N1</accession>
<feature type="region of interest" description="Disordered" evidence="1">
    <location>
        <begin position="1"/>
        <end position="76"/>
    </location>
</feature>
<reference evidence="2" key="1">
    <citation type="journal article" date="2020" name="Stud. Mycol.">
        <title>101 Dothideomycetes genomes: a test case for predicting lifestyles and emergence of pathogens.</title>
        <authorList>
            <person name="Haridas S."/>
            <person name="Albert R."/>
            <person name="Binder M."/>
            <person name="Bloem J."/>
            <person name="Labutti K."/>
            <person name="Salamov A."/>
            <person name="Andreopoulos B."/>
            <person name="Baker S."/>
            <person name="Barry K."/>
            <person name="Bills G."/>
            <person name="Bluhm B."/>
            <person name="Cannon C."/>
            <person name="Castanera R."/>
            <person name="Culley D."/>
            <person name="Daum C."/>
            <person name="Ezra D."/>
            <person name="Gonzalez J."/>
            <person name="Henrissat B."/>
            <person name="Kuo A."/>
            <person name="Liang C."/>
            <person name="Lipzen A."/>
            <person name="Lutzoni F."/>
            <person name="Magnuson J."/>
            <person name="Mondo S."/>
            <person name="Nolan M."/>
            <person name="Ohm R."/>
            <person name="Pangilinan J."/>
            <person name="Park H.-J."/>
            <person name="Ramirez L."/>
            <person name="Alfaro M."/>
            <person name="Sun H."/>
            <person name="Tritt A."/>
            <person name="Yoshinaga Y."/>
            <person name="Zwiers L.-H."/>
            <person name="Turgeon B."/>
            <person name="Goodwin S."/>
            <person name="Spatafora J."/>
            <person name="Crous P."/>
            <person name="Grigoriev I."/>
        </authorList>
    </citation>
    <scope>NUCLEOTIDE SEQUENCE</scope>
    <source>
        <strain evidence="2">CBS 123094</strain>
    </source>
</reference>
<dbReference type="EMBL" id="ML977633">
    <property type="protein sequence ID" value="KAF1995812.1"/>
    <property type="molecule type" value="Genomic_DNA"/>
</dbReference>
<feature type="compositionally biased region" description="Polar residues" evidence="1">
    <location>
        <begin position="125"/>
        <end position="136"/>
    </location>
</feature>
<feature type="region of interest" description="Disordered" evidence="1">
    <location>
        <begin position="110"/>
        <end position="176"/>
    </location>
</feature>
<dbReference type="Proteomes" id="UP000799779">
    <property type="component" value="Unassembled WGS sequence"/>
</dbReference>
<gene>
    <name evidence="2" type="ORF">P154DRAFT_580516</name>
</gene>
<name>A0A6A5W1N1_9PLEO</name>
<proteinExistence type="predicted"/>
<keyword evidence="3" id="KW-1185">Reference proteome</keyword>
<feature type="compositionally biased region" description="Basic and acidic residues" evidence="1">
    <location>
        <begin position="159"/>
        <end position="173"/>
    </location>
</feature>
<feature type="compositionally biased region" description="Low complexity" evidence="1">
    <location>
        <begin position="26"/>
        <end position="37"/>
    </location>
</feature>
<feature type="region of interest" description="Disordered" evidence="1">
    <location>
        <begin position="86"/>
        <end position="105"/>
    </location>
</feature>
<sequence length="198" mass="21711">MTKRERPVLVCRRPAARSAEPRRRLPSVSVPATPSSTHTLPARRRARTVLRSALRPTSGTSASAPPPPTLPPLQKSTHLDALPDAALLSTPNAPPSASSDSRRQQLPRAGFGGEITRSIPLDSVRPQQRLDTTTRACTRPSAAEQRPEPVAHDLQLTFDIREPNTRAPSRDSDAAAWRPLRGFEPFCRTTERRSRPAC</sequence>
<evidence type="ECO:0000313" key="3">
    <source>
        <dbReference type="Proteomes" id="UP000799779"/>
    </source>
</evidence>
<protein>
    <submittedName>
        <fullName evidence="2">Uncharacterized protein</fullName>
    </submittedName>
</protein>
<evidence type="ECO:0000256" key="1">
    <source>
        <dbReference type="SAM" id="MobiDB-lite"/>
    </source>
</evidence>
<evidence type="ECO:0000313" key="2">
    <source>
        <dbReference type="EMBL" id="KAF1995812.1"/>
    </source>
</evidence>